<evidence type="ECO:0000256" key="4">
    <source>
        <dbReference type="ARBA" id="ARBA00022840"/>
    </source>
</evidence>
<dbReference type="GO" id="GO:0016020">
    <property type="term" value="C:membrane"/>
    <property type="evidence" value="ECO:0007669"/>
    <property type="project" value="TreeGrafter"/>
</dbReference>
<keyword evidence="7" id="KW-1185">Reference proteome</keyword>
<proteinExistence type="predicted"/>
<comment type="catalytic activity">
    <reaction evidence="5">
        <text>a long-chain fatty acid + ATP + CoA = a long-chain fatty acyl-CoA + AMP + diphosphate</text>
        <dbReference type="Rhea" id="RHEA:15421"/>
        <dbReference type="ChEBI" id="CHEBI:30616"/>
        <dbReference type="ChEBI" id="CHEBI:33019"/>
        <dbReference type="ChEBI" id="CHEBI:57287"/>
        <dbReference type="ChEBI" id="CHEBI:57560"/>
        <dbReference type="ChEBI" id="CHEBI:83139"/>
        <dbReference type="ChEBI" id="CHEBI:456215"/>
        <dbReference type="EC" id="6.2.1.3"/>
    </reaction>
    <physiologicalReaction direction="left-to-right" evidence="5">
        <dbReference type="Rhea" id="RHEA:15422"/>
    </physiologicalReaction>
</comment>
<evidence type="ECO:0000256" key="5">
    <source>
        <dbReference type="ARBA" id="ARBA00024484"/>
    </source>
</evidence>
<dbReference type="PANTHER" id="PTHR43272">
    <property type="entry name" value="LONG-CHAIN-FATTY-ACID--COA LIGASE"/>
    <property type="match status" value="1"/>
</dbReference>
<dbReference type="InterPro" id="IPR042099">
    <property type="entry name" value="ANL_N_sf"/>
</dbReference>
<dbReference type="Proteomes" id="UP000050525">
    <property type="component" value="Unassembled WGS sequence"/>
</dbReference>
<dbReference type="GO" id="GO:0004467">
    <property type="term" value="F:long-chain fatty acid-CoA ligase activity"/>
    <property type="evidence" value="ECO:0007669"/>
    <property type="project" value="UniProtKB-EC"/>
</dbReference>
<organism evidence="6 7">
    <name type="scientific">Alligator mississippiensis</name>
    <name type="common">American alligator</name>
    <dbReference type="NCBI Taxonomy" id="8496"/>
    <lineage>
        <taxon>Eukaryota</taxon>
        <taxon>Metazoa</taxon>
        <taxon>Chordata</taxon>
        <taxon>Craniata</taxon>
        <taxon>Vertebrata</taxon>
        <taxon>Euteleostomi</taxon>
        <taxon>Archelosauria</taxon>
        <taxon>Archosauria</taxon>
        <taxon>Crocodylia</taxon>
        <taxon>Alligatoridae</taxon>
        <taxon>Alligatorinae</taxon>
        <taxon>Alligator</taxon>
    </lineage>
</organism>
<sequence length="316" mass="35530">MLVLLPDRESKLLARWQGPYEVIRQVGPLDYEVYQTDKQKKKQCPQLGLERFYGITILGSNSPEWVIADIRAIMAGGLAVRLYSTSFPEACGYITADCTTNVVVVEDKVQLIKILQVTLEVRMFKEVLRFQDQEVFLSYLPLSHIAGQIIDLWLSMYLGDTTWFAQPNALKEKIKEKLKAAFSQSLLGKRMLVEWAQDIRLQASCIHLDSDAVPVAELLITEDGKNIALVPMEESVKKEVLIVSNTVLVSDGRRFLSMLLTLKCKVDPQLGATLDELSPKAVQLCWELGSQATQVLVEDPVPDNLAVIFRVQLHGQ</sequence>
<reference evidence="6 7" key="1">
    <citation type="journal article" date="2012" name="Genome Biol.">
        <title>Sequencing three crocodilian genomes to illuminate the evolution of archosaurs and amniotes.</title>
        <authorList>
            <person name="St John J.A."/>
            <person name="Braun E.L."/>
            <person name="Isberg S.R."/>
            <person name="Miles L.G."/>
            <person name="Chong A.Y."/>
            <person name="Gongora J."/>
            <person name="Dalzell P."/>
            <person name="Moran C."/>
            <person name="Bed'hom B."/>
            <person name="Abzhanov A."/>
            <person name="Burgess S.C."/>
            <person name="Cooksey A.M."/>
            <person name="Castoe T.A."/>
            <person name="Crawford N.G."/>
            <person name="Densmore L.D."/>
            <person name="Drew J.C."/>
            <person name="Edwards S.V."/>
            <person name="Faircloth B.C."/>
            <person name="Fujita M.K."/>
            <person name="Greenwold M.J."/>
            <person name="Hoffmann F.G."/>
            <person name="Howard J.M."/>
            <person name="Iguchi T."/>
            <person name="Janes D.E."/>
            <person name="Khan S.Y."/>
            <person name="Kohno S."/>
            <person name="de Koning A.J."/>
            <person name="Lance S.L."/>
            <person name="McCarthy F.M."/>
            <person name="McCormack J.E."/>
            <person name="Merchant M.E."/>
            <person name="Peterson D.G."/>
            <person name="Pollock D.D."/>
            <person name="Pourmand N."/>
            <person name="Raney B.J."/>
            <person name="Roessler K.A."/>
            <person name="Sanford J.R."/>
            <person name="Sawyer R.H."/>
            <person name="Schmidt C.J."/>
            <person name="Triplett E.W."/>
            <person name="Tuberville T.D."/>
            <person name="Venegas-Anaya M."/>
            <person name="Howard J.T."/>
            <person name="Jarvis E.D."/>
            <person name="Guillette L.J.Jr."/>
            <person name="Glenn T.C."/>
            <person name="Green R.E."/>
            <person name="Ray D.A."/>
        </authorList>
    </citation>
    <scope>NUCLEOTIDE SEQUENCE [LARGE SCALE GENOMIC DNA]</scope>
    <source>
        <strain evidence="6">KSC_2009_1</strain>
    </source>
</reference>
<dbReference type="EMBL" id="AKHW03004903">
    <property type="protein sequence ID" value="KYO28483.1"/>
    <property type="molecule type" value="Genomic_DNA"/>
</dbReference>
<keyword evidence="1" id="KW-0963">Cytoplasm</keyword>
<dbReference type="AlphaFoldDB" id="A0A151MV99"/>
<dbReference type="Gene3D" id="3.40.50.12780">
    <property type="entry name" value="N-terminal domain of ligase-like"/>
    <property type="match status" value="1"/>
</dbReference>
<protein>
    <submittedName>
        <fullName evidence="6">Uncharacterized protein</fullName>
    </submittedName>
</protein>
<keyword evidence="3" id="KW-0547">Nucleotide-binding</keyword>
<dbReference type="GO" id="GO:0005524">
    <property type="term" value="F:ATP binding"/>
    <property type="evidence" value="ECO:0007669"/>
    <property type="project" value="UniProtKB-KW"/>
</dbReference>
<gene>
    <name evidence="6" type="ORF">Y1Q_0016909</name>
</gene>
<keyword evidence="2" id="KW-0436">Ligase</keyword>
<dbReference type="PANTHER" id="PTHR43272:SF101">
    <property type="entry name" value="ACYL-COA SYNTHETASE BUBBLEGUM FAMILY MEMBER 2-RELATED"/>
    <property type="match status" value="1"/>
</dbReference>
<dbReference type="Gene3D" id="3.40.50.980">
    <property type="match status" value="1"/>
</dbReference>
<name>A0A151MV99_ALLMI</name>
<evidence type="ECO:0000313" key="6">
    <source>
        <dbReference type="EMBL" id="KYO28483.1"/>
    </source>
</evidence>
<dbReference type="GO" id="GO:0005783">
    <property type="term" value="C:endoplasmic reticulum"/>
    <property type="evidence" value="ECO:0007669"/>
    <property type="project" value="TreeGrafter"/>
</dbReference>
<keyword evidence="4" id="KW-0067">ATP-binding</keyword>
<dbReference type="SUPFAM" id="SSF56801">
    <property type="entry name" value="Acetyl-CoA synthetase-like"/>
    <property type="match status" value="1"/>
</dbReference>
<accession>A0A151MV99</accession>
<dbReference type="STRING" id="8496.A0A151MV99"/>
<evidence type="ECO:0000313" key="7">
    <source>
        <dbReference type="Proteomes" id="UP000050525"/>
    </source>
</evidence>
<evidence type="ECO:0000256" key="1">
    <source>
        <dbReference type="ARBA" id="ARBA00022490"/>
    </source>
</evidence>
<comment type="caution">
    <text evidence="6">The sequence shown here is derived from an EMBL/GenBank/DDBJ whole genome shotgun (WGS) entry which is preliminary data.</text>
</comment>
<evidence type="ECO:0000256" key="2">
    <source>
        <dbReference type="ARBA" id="ARBA00022598"/>
    </source>
</evidence>
<evidence type="ECO:0000256" key="3">
    <source>
        <dbReference type="ARBA" id="ARBA00022741"/>
    </source>
</evidence>